<dbReference type="AGR" id="RGD:1309419"/>
<evidence type="ECO:0000313" key="2">
    <source>
        <dbReference type="Ensembl" id="ENSRNOP00000096348.1"/>
    </source>
</evidence>
<reference evidence="2" key="1">
    <citation type="submission" date="2024-01" db="EMBL/GenBank/DDBJ databases">
        <title>GRCr8: a new rat reference genome assembly contstructed from accurate long reads and long range scaffolding.</title>
        <authorList>
            <person name="Doris P.A."/>
            <person name="Kalbfleisch T."/>
            <person name="Li K."/>
            <person name="Howe K."/>
            <person name="Wood J."/>
        </authorList>
    </citation>
    <scope>NUCLEOTIDE SEQUENCE [LARGE SCALE GENOMIC DNA]</scope>
    <source>
        <strain evidence="2">Brown Norway</strain>
    </source>
</reference>
<keyword evidence="3" id="KW-1185">Reference proteome</keyword>
<proteinExistence type="predicted"/>
<protein>
    <submittedName>
        <fullName evidence="2">Uncharacterized protein</fullName>
    </submittedName>
</protein>
<name>A0A8I6GLJ9_RAT</name>
<feature type="compositionally biased region" description="Polar residues" evidence="1">
    <location>
        <begin position="18"/>
        <end position="37"/>
    </location>
</feature>
<reference evidence="2" key="3">
    <citation type="submission" date="2025-09" db="UniProtKB">
        <authorList>
            <consortium name="Ensembl"/>
        </authorList>
    </citation>
    <scope>IDENTIFICATION</scope>
    <source>
        <strain evidence="2">Brown Norway</strain>
    </source>
</reference>
<reference evidence="2" key="2">
    <citation type="submission" date="2025-08" db="UniProtKB">
        <authorList>
            <consortium name="Ensembl"/>
        </authorList>
    </citation>
    <scope>IDENTIFICATION</scope>
    <source>
        <strain evidence="2">Brown Norway</strain>
    </source>
</reference>
<evidence type="ECO:0000256" key="1">
    <source>
        <dbReference type="SAM" id="MobiDB-lite"/>
    </source>
</evidence>
<dbReference type="Proteomes" id="UP000002494">
    <property type="component" value="Chromosome 1"/>
</dbReference>
<sequence>MEPEEERIRYSQRLVDLSQGQPNLQSHFQDSFSQGTE</sequence>
<accession>A0A8I6GLJ9</accession>
<dbReference type="AlphaFoldDB" id="A0A8I6GLJ9"/>
<dbReference type="RGD" id="1309419">
    <property type="gene designation" value="Kdm2a"/>
</dbReference>
<evidence type="ECO:0000313" key="3">
    <source>
        <dbReference type="Proteomes" id="UP000002494"/>
    </source>
</evidence>
<feature type="region of interest" description="Disordered" evidence="1">
    <location>
        <begin position="15"/>
        <end position="37"/>
    </location>
</feature>
<gene>
    <name evidence="4" type="primary">Kdm2a</name>
</gene>
<evidence type="ECO:0000313" key="4">
    <source>
        <dbReference type="RGD" id="1309419"/>
    </source>
</evidence>
<organism evidence="2 3">
    <name type="scientific">Rattus norvegicus</name>
    <name type="common">Rat</name>
    <dbReference type="NCBI Taxonomy" id="10116"/>
    <lineage>
        <taxon>Eukaryota</taxon>
        <taxon>Metazoa</taxon>
        <taxon>Chordata</taxon>
        <taxon>Craniata</taxon>
        <taxon>Vertebrata</taxon>
        <taxon>Euteleostomi</taxon>
        <taxon>Mammalia</taxon>
        <taxon>Eutheria</taxon>
        <taxon>Euarchontoglires</taxon>
        <taxon>Glires</taxon>
        <taxon>Rodentia</taxon>
        <taxon>Myomorpha</taxon>
        <taxon>Muroidea</taxon>
        <taxon>Muridae</taxon>
        <taxon>Murinae</taxon>
        <taxon>Rattus</taxon>
    </lineage>
</organism>
<dbReference type="Ensembl" id="ENSRNOT00000113561.2">
    <property type="protein sequence ID" value="ENSRNOP00000096348.1"/>
    <property type="gene ID" value="ENSRNOG00000082023.1"/>
</dbReference>